<sequence length="70" mass="8439">MEFISYFEAGATALALIFTSFNYYITLRLNSIDQRIKRLEEFEKYSKKNFDLIFKISGQLDVILDRWFKK</sequence>
<dbReference type="EMBL" id="CP000776">
    <property type="protein sequence ID" value="ABS51649.1"/>
    <property type="molecule type" value="Genomic_DNA"/>
</dbReference>
<reference evidence="3" key="1">
    <citation type="submission" date="2007-07" db="EMBL/GenBank/DDBJ databases">
        <title>Complete genome sequence of Campylobacter hominis ATCC BAA-381, a commensal isolated from the human gastrointestinal tract.</title>
        <authorList>
            <person name="Fouts D.E."/>
            <person name="Mongodin E.F."/>
            <person name="Puiu D."/>
            <person name="Sebastian Y."/>
            <person name="Miller W.G."/>
            <person name="Mandrell R.E."/>
            <person name="Nelson K.E."/>
        </authorList>
    </citation>
    <scope>NUCLEOTIDE SEQUENCE [LARGE SCALE GENOMIC DNA]</scope>
    <source>
        <strain evidence="3">ATCC BAA-381 / DSM 21671 / CCUG 45161 / LMG 19568 / NCTC 13146 / CH001A</strain>
    </source>
</reference>
<dbReference type="KEGG" id="cha:CHAB381_1583"/>
<dbReference type="STRING" id="360107.CHAB381_1583"/>
<name>A7I3M2_CAMHC</name>
<accession>A7I3M2</accession>
<evidence type="ECO:0000313" key="3">
    <source>
        <dbReference type="Proteomes" id="UP000002407"/>
    </source>
</evidence>
<protein>
    <submittedName>
        <fullName evidence="2">Uncharacterized protein</fullName>
    </submittedName>
</protein>
<dbReference type="HOGENOM" id="CLU_2750158_0_0_7"/>
<dbReference type="AlphaFoldDB" id="A7I3M2"/>
<evidence type="ECO:0000313" key="2">
    <source>
        <dbReference type="EMBL" id="ABS51649.1"/>
    </source>
</evidence>
<dbReference type="OrthoDB" id="9989731at2"/>
<proteinExistence type="predicted"/>
<feature type="transmembrane region" description="Helical" evidence="1">
    <location>
        <begin position="6"/>
        <end position="25"/>
    </location>
</feature>
<keyword evidence="1" id="KW-1133">Transmembrane helix</keyword>
<keyword evidence="1" id="KW-0812">Transmembrane</keyword>
<keyword evidence="1" id="KW-0472">Membrane</keyword>
<gene>
    <name evidence="2" type="ordered locus">CHAB381_1583</name>
</gene>
<organism evidence="2 3">
    <name type="scientific">Campylobacter hominis (strain ATCC BAA-381 / DSM 21671 / CCUG 45161 / LMG 19568 / NCTC 13146 / CH001A)</name>
    <dbReference type="NCBI Taxonomy" id="360107"/>
    <lineage>
        <taxon>Bacteria</taxon>
        <taxon>Pseudomonadati</taxon>
        <taxon>Campylobacterota</taxon>
        <taxon>Epsilonproteobacteria</taxon>
        <taxon>Campylobacterales</taxon>
        <taxon>Campylobacteraceae</taxon>
        <taxon>Campylobacter</taxon>
    </lineage>
</organism>
<dbReference type="Proteomes" id="UP000002407">
    <property type="component" value="Chromosome"/>
</dbReference>
<dbReference type="RefSeq" id="WP_012109418.1">
    <property type="nucleotide sequence ID" value="NC_009714.1"/>
</dbReference>
<evidence type="ECO:0000256" key="1">
    <source>
        <dbReference type="SAM" id="Phobius"/>
    </source>
</evidence>
<keyword evidence="3" id="KW-1185">Reference proteome</keyword>